<sequence length="392" mass="41834">MKNICELLARTIILLCLINCIPGKTKGNLSIIDLGILLAVVNNENSANQNNSAIYYVRNNNGSDSNSGDQNSPFLTISKAIEVMKSKNLIGQIKIAAGTYNESLNVPNGISLFGGYDVNNWENRNNKDRSNLTYRTRIIGTANTSVTIEANSTKSMKIDGLNILGKNSSNSIAIDIRSNITLSNNTIDGVSTTSTGVSISNSDASLVLNNDIWSTSPHAYGIYVNNSSLSIINNVIRGGSTSGIYVMGNSVVKIFSNTLSNGGQNIEINGTGTNVQIKNNMIVNGQYGIHNTNGVVTSTYNDVWNNTSGNYVNAVAGSGSISQNPLFVSGTDFRLQNSSIAICAGTDLSTDFTSLNISINDKEEIPRMNSVNTLWNIGAYETFGSTGLTSCQ</sequence>
<name>A0ABT3LSR9_9LEPT</name>
<dbReference type="SMART" id="SM00710">
    <property type="entry name" value="PbH1"/>
    <property type="match status" value="5"/>
</dbReference>
<keyword evidence="3" id="KW-1185">Reference proteome</keyword>
<dbReference type="RefSeq" id="WP_265373959.1">
    <property type="nucleotide sequence ID" value="NZ_JAMQPV010000001.1"/>
</dbReference>
<gene>
    <name evidence="2" type="ORF">ND812_01480</name>
</gene>
<protein>
    <submittedName>
        <fullName evidence="2">DUF1565 domain-containing protein</fullName>
    </submittedName>
</protein>
<dbReference type="InterPro" id="IPR039448">
    <property type="entry name" value="Beta_helix"/>
</dbReference>
<feature type="domain" description="Right handed beta helix" evidence="1">
    <location>
        <begin position="121"/>
        <end position="280"/>
    </location>
</feature>
<dbReference type="Proteomes" id="UP001209737">
    <property type="component" value="Unassembled WGS sequence"/>
</dbReference>
<dbReference type="Pfam" id="PF13229">
    <property type="entry name" value="Beta_helix"/>
    <property type="match status" value="1"/>
</dbReference>
<evidence type="ECO:0000313" key="3">
    <source>
        <dbReference type="Proteomes" id="UP001209737"/>
    </source>
</evidence>
<dbReference type="InterPro" id="IPR011050">
    <property type="entry name" value="Pectin_lyase_fold/virulence"/>
</dbReference>
<reference evidence="2 3" key="1">
    <citation type="submission" date="2022-06" db="EMBL/GenBank/DDBJ databases">
        <title>Leptospira isolates from biofilms formed at urban environments.</title>
        <authorList>
            <person name="Ribeiro P.S."/>
            <person name="Sousa T."/>
            <person name="Carvalho N."/>
            <person name="Aburjaile F."/>
            <person name="Neves F."/>
            <person name="Oliveira D."/>
            <person name="Blanco L."/>
            <person name="Lima J."/>
            <person name="Costa F."/>
            <person name="Brenig B."/>
            <person name="Soares S."/>
            <person name="Ramos R."/>
            <person name="Goes-Neto A."/>
            <person name="Matiuzzi M."/>
            <person name="Azevedo V."/>
            <person name="Ristow P."/>
        </authorList>
    </citation>
    <scope>NUCLEOTIDE SEQUENCE [LARGE SCALE GENOMIC DNA]</scope>
    <source>
        <strain evidence="2 3">VSF25</strain>
    </source>
</reference>
<comment type="caution">
    <text evidence="2">The sequence shown here is derived from an EMBL/GenBank/DDBJ whole genome shotgun (WGS) entry which is preliminary data.</text>
</comment>
<evidence type="ECO:0000259" key="1">
    <source>
        <dbReference type="Pfam" id="PF13229"/>
    </source>
</evidence>
<dbReference type="SUPFAM" id="SSF51126">
    <property type="entry name" value="Pectin lyase-like"/>
    <property type="match status" value="1"/>
</dbReference>
<dbReference type="Gene3D" id="2.160.20.10">
    <property type="entry name" value="Single-stranded right-handed beta-helix, Pectin lyase-like"/>
    <property type="match status" value="1"/>
</dbReference>
<evidence type="ECO:0000313" key="2">
    <source>
        <dbReference type="EMBL" id="MCW7460749.1"/>
    </source>
</evidence>
<accession>A0ABT3LSR9</accession>
<proteinExistence type="predicted"/>
<dbReference type="EMBL" id="JAMQPV010000001">
    <property type="protein sequence ID" value="MCW7460749.1"/>
    <property type="molecule type" value="Genomic_DNA"/>
</dbReference>
<dbReference type="InterPro" id="IPR012334">
    <property type="entry name" value="Pectin_lyas_fold"/>
</dbReference>
<organism evidence="2 3">
    <name type="scientific">Leptospira limi</name>
    <dbReference type="NCBI Taxonomy" id="2950023"/>
    <lineage>
        <taxon>Bacteria</taxon>
        <taxon>Pseudomonadati</taxon>
        <taxon>Spirochaetota</taxon>
        <taxon>Spirochaetia</taxon>
        <taxon>Leptospirales</taxon>
        <taxon>Leptospiraceae</taxon>
        <taxon>Leptospira</taxon>
    </lineage>
</organism>
<dbReference type="InterPro" id="IPR006626">
    <property type="entry name" value="PbH1"/>
</dbReference>